<evidence type="ECO:0000313" key="3">
    <source>
        <dbReference type="EMBL" id="PVG81996.1"/>
    </source>
</evidence>
<dbReference type="Gene3D" id="3.40.50.261">
    <property type="entry name" value="Succinyl-CoA synthetase domains"/>
    <property type="match status" value="2"/>
</dbReference>
<dbReference type="InterPro" id="IPR011761">
    <property type="entry name" value="ATP-grasp"/>
</dbReference>
<dbReference type="Pfam" id="PF13607">
    <property type="entry name" value="Succ_CoA_lig"/>
    <property type="match status" value="1"/>
</dbReference>
<organism evidence="3 4">
    <name type="scientific">Nocardioides gansuensis</name>
    <dbReference type="NCBI Taxonomy" id="2138300"/>
    <lineage>
        <taxon>Bacteria</taxon>
        <taxon>Bacillati</taxon>
        <taxon>Actinomycetota</taxon>
        <taxon>Actinomycetes</taxon>
        <taxon>Propionibacteriales</taxon>
        <taxon>Nocardioidaceae</taxon>
        <taxon>Nocardioides</taxon>
    </lineage>
</organism>
<dbReference type="GO" id="GO:0005524">
    <property type="term" value="F:ATP binding"/>
    <property type="evidence" value="ECO:0007669"/>
    <property type="project" value="UniProtKB-UniRule"/>
</dbReference>
<keyword evidence="1" id="KW-0067">ATP-binding</keyword>
<dbReference type="InterPro" id="IPR032875">
    <property type="entry name" value="Succ_CoA_lig_flav_dom"/>
</dbReference>
<dbReference type="Gene3D" id="3.40.50.720">
    <property type="entry name" value="NAD(P)-binding Rossmann-like Domain"/>
    <property type="match status" value="1"/>
</dbReference>
<dbReference type="EMBL" id="QDGZ01000006">
    <property type="protein sequence ID" value="PVG81996.1"/>
    <property type="molecule type" value="Genomic_DNA"/>
</dbReference>
<keyword evidence="4" id="KW-1185">Reference proteome</keyword>
<dbReference type="Gene3D" id="3.30.1490.20">
    <property type="entry name" value="ATP-grasp fold, A domain"/>
    <property type="match status" value="1"/>
</dbReference>
<reference evidence="3 4" key="1">
    <citation type="submission" date="2018-04" db="EMBL/GenBank/DDBJ databases">
        <title>Genome of Nocardioides gansuensis WSJ-1.</title>
        <authorList>
            <person name="Wu S."/>
            <person name="Wang G."/>
        </authorList>
    </citation>
    <scope>NUCLEOTIDE SEQUENCE [LARGE SCALE GENOMIC DNA]</scope>
    <source>
        <strain evidence="3 4">WSJ-1</strain>
    </source>
</reference>
<name>A0A2T8F8F2_9ACTN</name>
<dbReference type="InterPro" id="IPR013815">
    <property type="entry name" value="ATP_grasp_subdomain_1"/>
</dbReference>
<feature type="domain" description="ATP-grasp" evidence="2">
    <location>
        <begin position="484"/>
        <end position="520"/>
    </location>
</feature>
<evidence type="ECO:0000259" key="2">
    <source>
        <dbReference type="PROSITE" id="PS50975"/>
    </source>
</evidence>
<dbReference type="GO" id="GO:0046872">
    <property type="term" value="F:metal ion binding"/>
    <property type="evidence" value="ECO:0007669"/>
    <property type="project" value="InterPro"/>
</dbReference>
<dbReference type="AlphaFoldDB" id="A0A2T8F8F2"/>
<dbReference type="PANTHER" id="PTHR42793">
    <property type="entry name" value="COA BINDING DOMAIN CONTAINING PROTEIN"/>
    <property type="match status" value="1"/>
</dbReference>
<dbReference type="PROSITE" id="PS50975">
    <property type="entry name" value="ATP_GRASP"/>
    <property type="match status" value="1"/>
</dbReference>
<keyword evidence="1" id="KW-0547">Nucleotide-binding</keyword>
<dbReference type="SUPFAM" id="SSF56059">
    <property type="entry name" value="Glutathione synthetase ATP-binding domain-like"/>
    <property type="match status" value="1"/>
</dbReference>
<dbReference type="SMART" id="SM00881">
    <property type="entry name" value="CoA_binding"/>
    <property type="match status" value="1"/>
</dbReference>
<dbReference type="InterPro" id="IPR016102">
    <property type="entry name" value="Succinyl-CoA_synth-like"/>
</dbReference>
<dbReference type="Pfam" id="PF13549">
    <property type="entry name" value="ATP-grasp_5"/>
    <property type="match status" value="1"/>
</dbReference>
<proteinExistence type="predicted"/>
<evidence type="ECO:0000313" key="4">
    <source>
        <dbReference type="Proteomes" id="UP000246018"/>
    </source>
</evidence>
<gene>
    <name evidence="3" type="ORF">DDE18_14990</name>
</gene>
<accession>A0A2T8F8F2</accession>
<comment type="caution">
    <text evidence="3">The sequence shown here is derived from an EMBL/GenBank/DDBJ whole genome shotgun (WGS) entry which is preliminary data.</text>
</comment>
<dbReference type="PANTHER" id="PTHR42793:SF1">
    <property type="entry name" value="PEPTIDYL-LYSINE N-ACETYLTRANSFERASE PATZ"/>
    <property type="match status" value="1"/>
</dbReference>
<dbReference type="Proteomes" id="UP000246018">
    <property type="component" value="Unassembled WGS sequence"/>
</dbReference>
<dbReference type="Gene3D" id="3.30.470.20">
    <property type="entry name" value="ATP-grasp fold, B domain"/>
    <property type="match status" value="1"/>
</dbReference>
<dbReference type="RefSeq" id="WP_116573063.1">
    <property type="nucleotide sequence ID" value="NZ_QDGZ01000006.1"/>
</dbReference>
<dbReference type="Pfam" id="PF13380">
    <property type="entry name" value="CoA_binding_2"/>
    <property type="match status" value="1"/>
</dbReference>
<dbReference type="InterPro" id="IPR036291">
    <property type="entry name" value="NAD(P)-bd_dom_sf"/>
</dbReference>
<dbReference type="OrthoDB" id="190266at2"/>
<dbReference type="InterPro" id="IPR003781">
    <property type="entry name" value="CoA-bd"/>
</dbReference>
<protein>
    <submittedName>
        <fullName evidence="3">CoA-binding protein</fullName>
    </submittedName>
</protein>
<dbReference type="SUPFAM" id="SSF52210">
    <property type="entry name" value="Succinyl-CoA synthetase domains"/>
    <property type="match status" value="2"/>
</dbReference>
<evidence type="ECO:0000256" key="1">
    <source>
        <dbReference type="PROSITE-ProRule" id="PRU00409"/>
    </source>
</evidence>
<sequence length="690" mass="69443">MNDLTRLFAPRGVAVVGASADPAKMGSVMMRSLSSFDGPVVGVNERLSSPADGLYPSVAAALEAGQGPIDLAVLCIPAPLCPGALERAAAVGVSAALVCAGGFAEVDDTGAGFQAELAAVAARHGVRLLGPNTSGFLAPHRQIHATFVPGAGTVPAGGVGVVAASGGVNHALAFLLASAGYGVSIAVGLGNAVDVSTADVLDHLADDPDTTAIALHIEAVADGPRLLASVRRAAGVKPVVALVVGRADVGDFARSHTGALATAWRTTRALLAQAGAVLVDDERQLVSAVGQLSQSRLAPSAEPGVVLVTAQAGPGLLVMDDLRSAGVAMPALTQATQERLGDLLPPMTYQANPVDTGRPGDTFDEVLAAAADDPGADLVAVYALSEPDAVDLAVTLRALTGPGRTFALATGGVETETQPQRDKLIADGIAVHDGPTGLAVGVRALVTDARARHRAAAPATPDVPAVGAAFHVAGRTSWDEDDAKQLLDAIGVTTPRRRAFDSMESAGRALDELAGPVAVKILDAAVLHKTDIGGVHLGVRNRADLDAALTALAGIGATRVLVEEMAPAGVDLIVGARRDPVFGPVVLLGLGGTIAEALADVAIAGVPLSAADGSALVDQLAGAAVLRGWRGGPAVDVDELTAVLAALGQLLVDHAHLDEIEINPLRITRHGLVALDAVITTRSTDGQPHH</sequence>
<dbReference type="SUPFAM" id="SSF51735">
    <property type="entry name" value="NAD(P)-binding Rossmann-fold domains"/>
    <property type="match status" value="1"/>
</dbReference>